<organism evidence="2 3">
    <name type="scientific">Methylorubrum extorquens</name>
    <name type="common">Methylobacterium dichloromethanicum</name>
    <name type="synonym">Methylobacterium extorquens</name>
    <dbReference type="NCBI Taxonomy" id="408"/>
    <lineage>
        <taxon>Bacteria</taxon>
        <taxon>Pseudomonadati</taxon>
        <taxon>Pseudomonadota</taxon>
        <taxon>Alphaproteobacteria</taxon>
        <taxon>Hyphomicrobiales</taxon>
        <taxon>Methylobacteriaceae</taxon>
        <taxon>Methylorubrum</taxon>
    </lineage>
</organism>
<evidence type="ECO:0000256" key="1">
    <source>
        <dbReference type="SAM" id="MobiDB-lite"/>
    </source>
</evidence>
<sequence length="22" mass="2238">MAGRTISAASSLREDMAKSIAA</sequence>
<feature type="region of interest" description="Disordered" evidence="1">
    <location>
        <begin position="1"/>
        <end position="22"/>
    </location>
</feature>
<feature type="compositionally biased region" description="Basic and acidic residues" evidence="1">
    <location>
        <begin position="12"/>
        <end position="22"/>
    </location>
</feature>
<proteinExistence type="predicted"/>
<dbReference type="EMBL" id="LT962688">
    <property type="protein sequence ID" value="SOR26957.1"/>
    <property type="molecule type" value="Genomic_DNA"/>
</dbReference>
<accession>A0A2N9AHX8</accession>
<reference evidence="3" key="1">
    <citation type="submission" date="2017-10" db="EMBL/GenBank/DDBJ databases">
        <authorList>
            <person name="Regsiter A."/>
            <person name="William W."/>
        </authorList>
    </citation>
    <scope>NUCLEOTIDE SEQUENCE [LARGE SCALE GENOMIC DNA]</scope>
</reference>
<gene>
    <name evidence="2" type="ORF">TK0001_0355</name>
</gene>
<name>A0A2N9AHX8_METEX</name>
<evidence type="ECO:0000313" key="3">
    <source>
        <dbReference type="Proteomes" id="UP000233769"/>
    </source>
</evidence>
<protein>
    <submittedName>
        <fullName evidence="2">Uncharacterized protein</fullName>
    </submittedName>
</protein>
<evidence type="ECO:0000313" key="2">
    <source>
        <dbReference type="EMBL" id="SOR26957.1"/>
    </source>
</evidence>
<dbReference type="Proteomes" id="UP000233769">
    <property type="component" value="Chromosome tk0001"/>
</dbReference>
<dbReference type="AlphaFoldDB" id="A0A2N9AHX8"/>